<sequence>MDPVKAWRHSFSAVKALALGRESVGDRLREAYFEHLKFISSNPDVPPALQDEHRELLGELGRLYPTRRVRKVDKDKAAQLAKRVVSFYDRLLKALASP</sequence>
<dbReference type="KEGG" id="sva:SVA_2596"/>
<dbReference type="Proteomes" id="UP000218899">
    <property type="component" value="Chromosome"/>
</dbReference>
<protein>
    <recommendedName>
        <fullName evidence="3">HEPN domain-containing protein</fullName>
    </recommendedName>
</protein>
<dbReference type="EMBL" id="AP014936">
    <property type="protein sequence ID" value="BAU49144.1"/>
    <property type="molecule type" value="Genomic_DNA"/>
</dbReference>
<gene>
    <name evidence="1" type="ORF">SVA_2596</name>
</gene>
<evidence type="ECO:0008006" key="3">
    <source>
        <dbReference type="Google" id="ProtNLM"/>
    </source>
</evidence>
<organism evidence="1 2">
    <name type="scientific">Sulfurifustis variabilis</name>
    <dbReference type="NCBI Taxonomy" id="1675686"/>
    <lineage>
        <taxon>Bacteria</taxon>
        <taxon>Pseudomonadati</taxon>
        <taxon>Pseudomonadota</taxon>
        <taxon>Gammaproteobacteria</taxon>
        <taxon>Acidiferrobacterales</taxon>
        <taxon>Acidiferrobacteraceae</taxon>
        <taxon>Sulfurifustis</taxon>
    </lineage>
</organism>
<reference evidence="1 2" key="1">
    <citation type="submission" date="2015-08" db="EMBL/GenBank/DDBJ databases">
        <title>Complete genome sequence of Sulfurifustis variabilis.</title>
        <authorList>
            <person name="Miura A."/>
            <person name="Kojima H."/>
            <person name="Fukui M."/>
        </authorList>
    </citation>
    <scope>NUCLEOTIDE SEQUENCE [LARGE SCALE GENOMIC DNA]</scope>
    <source>
        <strain evidence="2">skN76</strain>
    </source>
</reference>
<proteinExistence type="predicted"/>
<dbReference type="RefSeq" id="WP_148665467.1">
    <property type="nucleotide sequence ID" value="NZ_AP014936.1"/>
</dbReference>
<accession>A0A1B4VB09</accession>
<dbReference type="OrthoDB" id="9642478at2"/>
<evidence type="ECO:0000313" key="1">
    <source>
        <dbReference type="EMBL" id="BAU49144.1"/>
    </source>
</evidence>
<keyword evidence="2" id="KW-1185">Reference proteome</keyword>
<evidence type="ECO:0000313" key="2">
    <source>
        <dbReference type="Proteomes" id="UP000218899"/>
    </source>
</evidence>
<name>A0A1B4VB09_9GAMM</name>
<dbReference type="AlphaFoldDB" id="A0A1B4VB09"/>